<reference evidence="1" key="1">
    <citation type="submission" date="2022-11" db="EMBL/GenBank/DDBJ databases">
        <title>Pseudomonas triclosanedens sp. nov., a triclosan degrader isolated from activated sludge.</title>
        <authorList>
            <person name="Yin Y."/>
            <person name="Lu Z."/>
        </authorList>
    </citation>
    <scope>NUCLEOTIDE SEQUENCE</scope>
    <source>
        <strain evidence="1">ZM23</strain>
    </source>
</reference>
<dbReference type="RefSeq" id="WP_254471171.1">
    <property type="nucleotide sequence ID" value="NZ_CP113432.1"/>
</dbReference>
<dbReference type="Proteomes" id="UP001163624">
    <property type="component" value="Chromosome"/>
</dbReference>
<keyword evidence="2" id="KW-1185">Reference proteome</keyword>
<proteinExistence type="predicted"/>
<name>A0ABY7A1X4_9PSED</name>
<accession>A0ABY7A1X4</accession>
<sequence length="227" mass="24813">MTALLPLAAQSAPGDSDLKQARELLAMSQSSIKDYDLLIANGGTDPAVQAQFVNYVTFAREALPALRRSAAAGNAAGQYLLALTLRIPIADNLAEREEVCDQMIRSAAQHFLPAVLVGPAICQEQMAQLDIQDGLVQALEQASRDAGYYPIQFPGYRLCGSNPHAAFPLPELTQKELEVEAYYDLALRTKEVDRASQDRKLVYLRNARDRGCEHADQAVTALEGRLK</sequence>
<evidence type="ECO:0000313" key="2">
    <source>
        <dbReference type="Proteomes" id="UP001163624"/>
    </source>
</evidence>
<organism evidence="1 2">
    <name type="scientific">Pseudomonas triclosanedens</name>
    <dbReference type="NCBI Taxonomy" id="2961893"/>
    <lineage>
        <taxon>Bacteria</taxon>
        <taxon>Pseudomonadati</taxon>
        <taxon>Pseudomonadota</taxon>
        <taxon>Gammaproteobacteria</taxon>
        <taxon>Pseudomonadales</taxon>
        <taxon>Pseudomonadaceae</taxon>
        <taxon>Pseudomonas</taxon>
    </lineage>
</organism>
<dbReference type="EMBL" id="CP113432">
    <property type="protein sequence ID" value="WAI50546.1"/>
    <property type="molecule type" value="Genomic_DNA"/>
</dbReference>
<gene>
    <name evidence="1" type="ORF">OU419_04565</name>
</gene>
<evidence type="ECO:0000313" key="1">
    <source>
        <dbReference type="EMBL" id="WAI50546.1"/>
    </source>
</evidence>
<protein>
    <submittedName>
        <fullName evidence="1">Uncharacterized protein</fullName>
    </submittedName>
</protein>